<comment type="similarity">
    <text evidence="2 4">Belongs to the thiolase-like superfamily. Beta-ketoacyl-ACP synthases family.</text>
</comment>
<dbReference type="GO" id="GO:0004315">
    <property type="term" value="F:3-oxoacyl-[acyl-carrier-protein] synthase activity"/>
    <property type="evidence" value="ECO:0007669"/>
    <property type="project" value="TreeGrafter"/>
</dbReference>
<dbReference type="CDD" id="cd00834">
    <property type="entry name" value="KAS_I_II"/>
    <property type="match status" value="1"/>
</dbReference>
<dbReference type="SMART" id="SM00825">
    <property type="entry name" value="PKS_KS"/>
    <property type="match status" value="1"/>
</dbReference>
<dbReference type="Pfam" id="PF00109">
    <property type="entry name" value="ketoacyl-synt"/>
    <property type="match status" value="1"/>
</dbReference>
<name>A0A4R6YZZ9_9GAMM</name>
<dbReference type="AlphaFoldDB" id="A0A4R6YZZ9"/>
<dbReference type="GO" id="GO:0006633">
    <property type="term" value="P:fatty acid biosynthetic process"/>
    <property type="evidence" value="ECO:0007669"/>
    <property type="project" value="TreeGrafter"/>
</dbReference>
<evidence type="ECO:0000259" key="5">
    <source>
        <dbReference type="PROSITE" id="PS52004"/>
    </source>
</evidence>
<dbReference type="NCBIfam" id="NF005490">
    <property type="entry name" value="PRK07103.1"/>
    <property type="match status" value="1"/>
</dbReference>
<evidence type="ECO:0000313" key="7">
    <source>
        <dbReference type="Proteomes" id="UP000295293"/>
    </source>
</evidence>
<dbReference type="InterPro" id="IPR000794">
    <property type="entry name" value="Beta-ketoacyl_synthase"/>
</dbReference>
<evidence type="ECO:0000256" key="4">
    <source>
        <dbReference type="RuleBase" id="RU003694"/>
    </source>
</evidence>
<dbReference type="GO" id="GO:0005829">
    <property type="term" value="C:cytosol"/>
    <property type="evidence" value="ECO:0007669"/>
    <property type="project" value="TreeGrafter"/>
</dbReference>
<evidence type="ECO:0000256" key="2">
    <source>
        <dbReference type="ARBA" id="ARBA00008467"/>
    </source>
</evidence>
<accession>A0A4R6YZZ9</accession>
<dbReference type="Pfam" id="PF02801">
    <property type="entry name" value="Ketoacyl-synt_C"/>
    <property type="match status" value="1"/>
</dbReference>
<dbReference type="InterPro" id="IPR014030">
    <property type="entry name" value="Ketoacyl_synth_N"/>
</dbReference>
<gene>
    <name evidence="6" type="ORF">DFR29_1056</name>
</gene>
<dbReference type="PANTHER" id="PTHR11712">
    <property type="entry name" value="POLYKETIDE SYNTHASE-RELATED"/>
    <property type="match status" value="1"/>
</dbReference>
<protein>
    <submittedName>
        <fullName evidence="6">Malonyl-ACP decarboxylase</fullName>
    </submittedName>
</protein>
<dbReference type="InterPro" id="IPR020841">
    <property type="entry name" value="PKS_Beta-ketoAc_synthase_dom"/>
</dbReference>
<comment type="caution">
    <text evidence="6">The sequence shown here is derived from an EMBL/GenBank/DDBJ whole genome shotgun (WGS) entry which is preliminary data.</text>
</comment>
<dbReference type="InterPro" id="IPR014031">
    <property type="entry name" value="Ketoacyl_synth_C"/>
</dbReference>
<dbReference type="PANTHER" id="PTHR11712:SF336">
    <property type="entry name" value="3-OXOACYL-[ACYL-CARRIER-PROTEIN] SYNTHASE, MITOCHONDRIAL"/>
    <property type="match status" value="1"/>
</dbReference>
<proteinExistence type="inferred from homology"/>
<dbReference type="Gene3D" id="3.40.47.10">
    <property type="match status" value="2"/>
</dbReference>
<dbReference type="EMBL" id="SNZH01000005">
    <property type="protein sequence ID" value="TDR44825.1"/>
    <property type="molecule type" value="Genomic_DNA"/>
</dbReference>
<keyword evidence="7" id="KW-1185">Reference proteome</keyword>
<evidence type="ECO:0000313" key="6">
    <source>
        <dbReference type="EMBL" id="TDR44825.1"/>
    </source>
</evidence>
<comment type="pathway">
    <text evidence="1">Lipid metabolism; fatty acid biosynthesis.</text>
</comment>
<evidence type="ECO:0000256" key="3">
    <source>
        <dbReference type="ARBA" id="ARBA00022679"/>
    </source>
</evidence>
<dbReference type="RefSeq" id="WP_243746003.1">
    <property type="nucleotide sequence ID" value="NZ_SNZH01000005.1"/>
</dbReference>
<dbReference type="Proteomes" id="UP000295293">
    <property type="component" value="Unassembled WGS sequence"/>
</dbReference>
<reference evidence="6 7" key="1">
    <citation type="submission" date="2019-03" db="EMBL/GenBank/DDBJ databases">
        <title>Genomic Encyclopedia of Type Strains, Phase IV (KMG-IV): sequencing the most valuable type-strain genomes for metagenomic binning, comparative biology and taxonomic classification.</title>
        <authorList>
            <person name="Goeker M."/>
        </authorList>
    </citation>
    <scope>NUCLEOTIDE SEQUENCE [LARGE SCALE GENOMIC DNA]</scope>
    <source>
        <strain evidence="6 7">DSM 21667</strain>
    </source>
</reference>
<evidence type="ECO:0000256" key="1">
    <source>
        <dbReference type="ARBA" id="ARBA00005194"/>
    </source>
</evidence>
<sequence length="406" mass="42522">MATNLVVTGIGVVSAIGQGKQDFTAALLAGRSAFGVMQRPGRRRDDVPLIGAEIAALAVPEAIPRQLLRTASLSATAALTVVQEAWDEADLGQLDPQRIGLIVGGSNVQQRELVNLHDSYRERIAFLRPTYALSFMDSDLCGFCTAHFGIQGLAYTVGGASASGQLAVIQAAQAVLSGQVDACIAVGALMDLSYWECQGFRAIGAMGSDRFAATPELACRPFDRDHDGFIYGECSGAVVIESLQSSRRRAAAPYATLAGWGLAMDGNRNPDPSLLGETRAIRAALAHADCAAAAIDYVNPHGTGSIVGDETEVRALRECGLAHAHLNATKSLVGHGLSAAGAVEIIATLLQMRAGRLHPTRNLDNPIDPGLHWVDAAGAAHQIENALSLSMGFGGMNTALCWQSCP</sequence>
<dbReference type="PROSITE" id="PS52004">
    <property type="entry name" value="KS3_2"/>
    <property type="match status" value="1"/>
</dbReference>
<organism evidence="6 7">
    <name type="scientific">Tahibacter aquaticus</name>
    <dbReference type="NCBI Taxonomy" id="520092"/>
    <lineage>
        <taxon>Bacteria</taxon>
        <taxon>Pseudomonadati</taxon>
        <taxon>Pseudomonadota</taxon>
        <taxon>Gammaproteobacteria</taxon>
        <taxon>Lysobacterales</taxon>
        <taxon>Rhodanobacteraceae</taxon>
        <taxon>Tahibacter</taxon>
    </lineage>
</organism>
<keyword evidence="3 4" id="KW-0808">Transferase</keyword>
<dbReference type="InterPro" id="IPR016039">
    <property type="entry name" value="Thiolase-like"/>
</dbReference>
<dbReference type="SUPFAM" id="SSF53901">
    <property type="entry name" value="Thiolase-like"/>
    <property type="match status" value="2"/>
</dbReference>
<feature type="domain" description="Ketosynthase family 3 (KS3)" evidence="5">
    <location>
        <begin position="2"/>
        <end position="404"/>
    </location>
</feature>